<dbReference type="EMBL" id="JANVFU010000002">
    <property type="protein sequence ID" value="KAJ3749477.1"/>
    <property type="molecule type" value="Genomic_DNA"/>
</dbReference>
<comment type="caution">
    <text evidence="2">The sequence shown here is derived from an EMBL/GenBank/DDBJ whole genome shotgun (WGS) entry which is preliminary data.</text>
</comment>
<evidence type="ECO:0000313" key="3">
    <source>
        <dbReference type="Proteomes" id="UP001142393"/>
    </source>
</evidence>
<accession>A0A9W8P963</accession>
<name>A0A9W8P963_9AGAR</name>
<dbReference type="Pfam" id="PF02566">
    <property type="entry name" value="OsmC"/>
    <property type="match status" value="1"/>
</dbReference>
<dbReference type="SUPFAM" id="SSF82784">
    <property type="entry name" value="OsmC-like"/>
    <property type="match status" value="1"/>
</dbReference>
<dbReference type="GO" id="GO:0006979">
    <property type="term" value="P:response to oxidative stress"/>
    <property type="evidence" value="ECO:0007669"/>
    <property type="project" value="InterPro"/>
</dbReference>
<keyword evidence="3" id="KW-1185">Reference proteome</keyword>
<dbReference type="PANTHER" id="PTHR33797:SF2">
    <property type="entry name" value="ORGANIC HYDROPEROXIDE RESISTANCE PROTEIN-LIKE"/>
    <property type="match status" value="1"/>
</dbReference>
<evidence type="ECO:0000256" key="1">
    <source>
        <dbReference type="ARBA" id="ARBA00007378"/>
    </source>
</evidence>
<organism evidence="2 3">
    <name type="scientific">Lentinula detonsa</name>
    <dbReference type="NCBI Taxonomy" id="2804962"/>
    <lineage>
        <taxon>Eukaryota</taxon>
        <taxon>Fungi</taxon>
        <taxon>Dikarya</taxon>
        <taxon>Basidiomycota</taxon>
        <taxon>Agaricomycotina</taxon>
        <taxon>Agaricomycetes</taxon>
        <taxon>Agaricomycetidae</taxon>
        <taxon>Agaricales</taxon>
        <taxon>Marasmiineae</taxon>
        <taxon>Omphalotaceae</taxon>
        <taxon>Lentinula</taxon>
    </lineage>
</organism>
<dbReference type="AlphaFoldDB" id="A0A9W8P963"/>
<dbReference type="Gene3D" id="2.20.25.10">
    <property type="match status" value="1"/>
</dbReference>
<proteinExistence type="inferred from homology"/>
<sequence>MFVARNAFKISRTFVKTSLRSQSRTLVTLKDHKYTAQALAQGAGRNGEVTSNGLDLKLALPKEMGGTGQGQNPEQLFAMGYSACLLGAIQAVAKNLGKSDMAKNAKVHASVHIGEPEGMPGFGIAVDMKVEGIDEELLKAGHEFCPYSRLMKNGGVVNVSLT</sequence>
<protein>
    <submittedName>
        <fullName evidence="2">OsmC-like protein</fullName>
    </submittedName>
</protein>
<dbReference type="InterPro" id="IPR019953">
    <property type="entry name" value="OHR"/>
</dbReference>
<evidence type="ECO:0000313" key="2">
    <source>
        <dbReference type="EMBL" id="KAJ3749477.1"/>
    </source>
</evidence>
<comment type="similarity">
    <text evidence="1">Belongs to the OsmC/Ohr family.</text>
</comment>
<dbReference type="InterPro" id="IPR003718">
    <property type="entry name" value="OsmC/Ohr_fam"/>
</dbReference>
<dbReference type="PANTHER" id="PTHR33797">
    <property type="entry name" value="ORGANIC HYDROPEROXIDE RESISTANCE PROTEIN-LIKE"/>
    <property type="match status" value="1"/>
</dbReference>
<dbReference type="Gene3D" id="3.30.300.20">
    <property type="match status" value="1"/>
</dbReference>
<dbReference type="Proteomes" id="UP001142393">
    <property type="component" value="Unassembled WGS sequence"/>
</dbReference>
<dbReference type="InterPro" id="IPR036102">
    <property type="entry name" value="OsmC/Ohrsf"/>
</dbReference>
<dbReference type="InterPro" id="IPR015946">
    <property type="entry name" value="KH_dom-like_a/b"/>
</dbReference>
<dbReference type="NCBIfam" id="TIGR03561">
    <property type="entry name" value="organ_hyd_perox"/>
    <property type="match status" value="1"/>
</dbReference>
<reference evidence="2 3" key="1">
    <citation type="journal article" date="2023" name="Proc. Natl. Acad. Sci. U.S.A.">
        <title>A global phylogenomic analysis of the shiitake genus Lentinula.</title>
        <authorList>
            <person name="Sierra-Patev S."/>
            <person name="Min B."/>
            <person name="Naranjo-Ortiz M."/>
            <person name="Looney B."/>
            <person name="Konkel Z."/>
            <person name="Slot J.C."/>
            <person name="Sakamoto Y."/>
            <person name="Steenwyk J.L."/>
            <person name="Rokas A."/>
            <person name="Carro J."/>
            <person name="Camarero S."/>
            <person name="Ferreira P."/>
            <person name="Molpeceres G."/>
            <person name="Ruiz-Duenas F.J."/>
            <person name="Serrano A."/>
            <person name="Henrissat B."/>
            <person name="Drula E."/>
            <person name="Hughes K.W."/>
            <person name="Mata J.L."/>
            <person name="Ishikawa N.K."/>
            <person name="Vargas-Isla R."/>
            <person name="Ushijima S."/>
            <person name="Smith C.A."/>
            <person name="Donoghue J."/>
            <person name="Ahrendt S."/>
            <person name="Andreopoulos W."/>
            <person name="He G."/>
            <person name="LaButti K."/>
            <person name="Lipzen A."/>
            <person name="Ng V."/>
            <person name="Riley R."/>
            <person name="Sandor L."/>
            <person name="Barry K."/>
            <person name="Martinez A.T."/>
            <person name="Xiao Y."/>
            <person name="Gibbons J.G."/>
            <person name="Terashima K."/>
            <person name="Grigoriev I.V."/>
            <person name="Hibbett D."/>
        </authorList>
    </citation>
    <scope>NUCLEOTIDE SEQUENCE [LARGE SCALE GENOMIC DNA]</scope>
    <source>
        <strain evidence="2 3">TFB7810</strain>
    </source>
</reference>
<gene>
    <name evidence="2" type="ORF">DFH05DRAFT_1533289</name>
</gene>